<proteinExistence type="predicted"/>
<dbReference type="Proteomes" id="UP001189624">
    <property type="component" value="Chromosome 2"/>
</dbReference>
<sequence length="125" mass="14180">MNFDDVLVIYISREEVIDVQFATGITGEIIDTISPKPEALSHWLHKSMMSGNLAVDISRIDHDPLDMDILCAEGITLSNGYLLWNFHLLCQFLRYLSSSVYIQKVSNGFATNKILAVKDHHHSEF</sequence>
<organism evidence="1 2">
    <name type="scientific">Sphenostylis stenocarpa</name>
    <dbReference type="NCBI Taxonomy" id="92480"/>
    <lineage>
        <taxon>Eukaryota</taxon>
        <taxon>Viridiplantae</taxon>
        <taxon>Streptophyta</taxon>
        <taxon>Embryophyta</taxon>
        <taxon>Tracheophyta</taxon>
        <taxon>Spermatophyta</taxon>
        <taxon>Magnoliopsida</taxon>
        <taxon>eudicotyledons</taxon>
        <taxon>Gunneridae</taxon>
        <taxon>Pentapetalae</taxon>
        <taxon>rosids</taxon>
        <taxon>fabids</taxon>
        <taxon>Fabales</taxon>
        <taxon>Fabaceae</taxon>
        <taxon>Papilionoideae</taxon>
        <taxon>50 kb inversion clade</taxon>
        <taxon>NPAAA clade</taxon>
        <taxon>indigoferoid/millettioid clade</taxon>
        <taxon>Phaseoleae</taxon>
        <taxon>Sphenostylis</taxon>
    </lineage>
</organism>
<dbReference type="EMBL" id="OY731399">
    <property type="protein sequence ID" value="CAJ1933407.1"/>
    <property type="molecule type" value="Genomic_DNA"/>
</dbReference>
<protein>
    <submittedName>
        <fullName evidence="1">Uncharacterized protein</fullName>
    </submittedName>
</protein>
<accession>A0AA86RXD2</accession>
<dbReference type="Gramene" id="rna-AYBTSS11_LOCUS6333">
    <property type="protein sequence ID" value="CAJ1933407.1"/>
    <property type="gene ID" value="gene-AYBTSS11_LOCUS6333"/>
</dbReference>
<name>A0AA86RXD2_9FABA</name>
<evidence type="ECO:0000313" key="1">
    <source>
        <dbReference type="EMBL" id="CAJ1933407.1"/>
    </source>
</evidence>
<keyword evidence="2" id="KW-1185">Reference proteome</keyword>
<gene>
    <name evidence="1" type="ORF">AYBTSS11_LOCUS6333</name>
</gene>
<evidence type="ECO:0000313" key="2">
    <source>
        <dbReference type="Proteomes" id="UP001189624"/>
    </source>
</evidence>
<dbReference type="AlphaFoldDB" id="A0AA86RXD2"/>
<reference evidence="1" key="1">
    <citation type="submission" date="2023-10" db="EMBL/GenBank/DDBJ databases">
        <authorList>
            <person name="Domelevo Entfellner J.-B."/>
        </authorList>
    </citation>
    <scope>NUCLEOTIDE SEQUENCE</scope>
</reference>